<dbReference type="SMART" id="SM00710">
    <property type="entry name" value="PbH1"/>
    <property type="match status" value="7"/>
</dbReference>
<comment type="caution">
    <text evidence="6">The sequence shown here is derived from an EMBL/GenBank/DDBJ whole genome shotgun (WGS) entry which is preliminary data.</text>
</comment>
<protein>
    <submittedName>
        <fullName evidence="6">Parallel beta helix pectate lyase-like protein</fullName>
    </submittedName>
</protein>
<keyword evidence="3" id="KW-0732">Signal</keyword>
<dbReference type="InterPro" id="IPR006626">
    <property type="entry name" value="PbH1"/>
</dbReference>
<feature type="domain" description="Carbohydrate-binding module family 96" evidence="5">
    <location>
        <begin position="537"/>
        <end position="694"/>
    </location>
</feature>
<dbReference type="GO" id="GO:0005576">
    <property type="term" value="C:extracellular region"/>
    <property type="evidence" value="ECO:0007669"/>
    <property type="project" value="UniProtKB-SubCell"/>
</dbReference>
<evidence type="ECO:0000313" key="7">
    <source>
        <dbReference type="Proteomes" id="UP000315908"/>
    </source>
</evidence>
<evidence type="ECO:0000256" key="3">
    <source>
        <dbReference type="ARBA" id="ARBA00022729"/>
    </source>
</evidence>
<accession>A0A562MST5</accession>
<dbReference type="InterPro" id="IPR012334">
    <property type="entry name" value="Pectin_lyas_fold"/>
</dbReference>
<evidence type="ECO:0000256" key="2">
    <source>
        <dbReference type="ARBA" id="ARBA00022525"/>
    </source>
</evidence>
<proteinExistence type="predicted"/>
<dbReference type="AlphaFoldDB" id="A0A562MST5"/>
<evidence type="ECO:0000313" key="6">
    <source>
        <dbReference type="EMBL" id="TWI22984.1"/>
    </source>
</evidence>
<keyword evidence="6" id="KW-0456">Lyase</keyword>
<dbReference type="GO" id="GO:0016829">
    <property type="term" value="F:lyase activity"/>
    <property type="evidence" value="ECO:0007669"/>
    <property type="project" value="UniProtKB-KW"/>
</dbReference>
<evidence type="ECO:0000259" key="5">
    <source>
        <dbReference type="Pfam" id="PF24517"/>
    </source>
</evidence>
<dbReference type="RefSeq" id="WP_145327400.1">
    <property type="nucleotide sequence ID" value="NZ_VLKR01000004.1"/>
</dbReference>
<dbReference type="Pfam" id="PF13229">
    <property type="entry name" value="Beta_helix"/>
    <property type="match status" value="1"/>
</dbReference>
<dbReference type="Gene3D" id="2.160.20.10">
    <property type="entry name" value="Single-stranded right-handed beta-helix, Pectin lyase-like"/>
    <property type="match status" value="1"/>
</dbReference>
<organism evidence="6 7">
    <name type="scientific">Sphingobacterium siyangense</name>
    <dbReference type="NCBI Taxonomy" id="459529"/>
    <lineage>
        <taxon>Bacteria</taxon>
        <taxon>Pseudomonadati</taxon>
        <taxon>Bacteroidota</taxon>
        <taxon>Sphingobacteriia</taxon>
        <taxon>Sphingobacteriales</taxon>
        <taxon>Sphingobacteriaceae</taxon>
        <taxon>Sphingobacterium</taxon>
    </lineage>
</organism>
<dbReference type="InterPro" id="IPR039448">
    <property type="entry name" value="Beta_helix"/>
</dbReference>
<dbReference type="Proteomes" id="UP000315908">
    <property type="component" value="Unassembled WGS sequence"/>
</dbReference>
<dbReference type="EMBL" id="VLKR01000004">
    <property type="protein sequence ID" value="TWI22984.1"/>
    <property type="molecule type" value="Genomic_DNA"/>
</dbReference>
<dbReference type="InterPro" id="IPR055372">
    <property type="entry name" value="CBM96"/>
</dbReference>
<feature type="domain" description="Right handed beta helix" evidence="4">
    <location>
        <begin position="126"/>
        <end position="277"/>
    </location>
</feature>
<gene>
    <name evidence="6" type="ORF">IQ31_01185</name>
</gene>
<dbReference type="PROSITE" id="PS51257">
    <property type="entry name" value="PROKAR_LIPOPROTEIN"/>
    <property type="match status" value="1"/>
</dbReference>
<dbReference type="SUPFAM" id="SSF51126">
    <property type="entry name" value="Pectin lyase-like"/>
    <property type="match status" value="1"/>
</dbReference>
<sequence length="696" mass="74287">MMRKFMMVISIGVIGLLSCQKSVQLDSPTPLKTKAKANLASVGNTYYIDPSGNDDSTGMSTTTAWRTLAKINASVFGPGDRILFKSGGVWNDTLHMKNSGTAEAPIIIDKYGGDVRPIINGGGKRNGSNALYLNKVSYFEVNNLELTNTIPSGTSYAATGIRVIGGSSAGTAISNVSIRNCYVHDVNGAIDGQTNYNKSSGGIILDGKIYGALVQSCHVANCSVEGIRTTGDRAMAARSKDIIIDNNLIEYIYGDGIVMSGVTGGSKITHNTVYKACMNTGSENYAGIWTIGSLNTLVAYNEVYGMTGGGANDGVAFDADGYDTNSVTDGDIFEYNYSHDNNGGFMLFMNQSKNIKVRYNVSVNDIGTTRLKKLFLIEKTTYDSREIYNNVFFIKNPTASLFNVMNGVSSGKPYATFSNNIFYTTSTISSLSTQADNGLKFNNNCLFPSSTFTSLNWGTIVRNNNFYEDPVFVNPIGGNGLDAAKGYDVGSGSAALNAGVFISNNGGEDFAGNALPLGNPDVGAFQHTVVANAGSSLADAYVRNGTYASTNYGTTADLVIKSDATSYARKAYAKFDIAMITKPKVSSAKLKMYVAGVNTALQRTINIYTTSTTSWLENSINWNNAPMDTVLVGKISVSGIGLQTIDVTSAINRLLTGTDRKVSFLFLNTAAASSTNDMSFSSREATTNKPTLELLY</sequence>
<reference evidence="6 7" key="1">
    <citation type="journal article" date="2015" name="Stand. Genomic Sci.">
        <title>Genomic Encyclopedia of Bacterial and Archaeal Type Strains, Phase III: the genomes of soil and plant-associated and newly described type strains.</title>
        <authorList>
            <person name="Whitman W.B."/>
            <person name="Woyke T."/>
            <person name="Klenk H.P."/>
            <person name="Zhou Y."/>
            <person name="Lilburn T.G."/>
            <person name="Beck B.J."/>
            <person name="De Vos P."/>
            <person name="Vandamme P."/>
            <person name="Eisen J.A."/>
            <person name="Garrity G."/>
            <person name="Hugenholtz P."/>
            <person name="Kyrpides N.C."/>
        </authorList>
    </citation>
    <scope>NUCLEOTIDE SEQUENCE [LARGE SCALE GENOMIC DNA]</scope>
    <source>
        <strain evidence="6 7">CGMCC 1.6855</strain>
    </source>
</reference>
<comment type="subcellular location">
    <subcellularLocation>
        <location evidence="1">Secreted</location>
    </subcellularLocation>
</comment>
<evidence type="ECO:0000256" key="1">
    <source>
        <dbReference type="ARBA" id="ARBA00004613"/>
    </source>
</evidence>
<keyword evidence="2" id="KW-0964">Secreted</keyword>
<dbReference type="InterPro" id="IPR011050">
    <property type="entry name" value="Pectin_lyase_fold/virulence"/>
</dbReference>
<dbReference type="NCBIfam" id="NF033679">
    <property type="entry name" value="DNRLRE_dom"/>
    <property type="match status" value="1"/>
</dbReference>
<name>A0A562MST5_9SPHI</name>
<dbReference type="Pfam" id="PF24517">
    <property type="entry name" value="CBM96"/>
    <property type="match status" value="1"/>
</dbReference>
<evidence type="ECO:0000259" key="4">
    <source>
        <dbReference type="Pfam" id="PF13229"/>
    </source>
</evidence>
<dbReference type="OrthoDB" id="3333873at2"/>